<sequence length="134" mass="13423">MSDVIRYALAVRRARALAVLNTLDGASKPAKLLLYGGAPPPDFGPAASALVEIVLSKPSGTISDTAELILTGATEGMVSAAGRAAWARLVTGDGQPVADMDVGLPGAGAAVELPIVDLQPGALVRLGGAKLLEP</sequence>
<comment type="caution">
    <text evidence="1">The sequence shown here is derived from an EMBL/GenBank/DDBJ whole genome shotgun (WGS) entry which is preliminary data.</text>
</comment>
<name>A0A2K4MMF4_9NEIS</name>
<organism evidence="1 2">
    <name type="scientific">Chromobacterium sinusclupearum</name>
    <dbReference type="NCBI Taxonomy" id="2077146"/>
    <lineage>
        <taxon>Bacteria</taxon>
        <taxon>Pseudomonadati</taxon>
        <taxon>Pseudomonadota</taxon>
        <taxon>Betaproteobacteria</taxon>
        <taxon>Neisseriales</taxon>
        <taxon>Chromobacteriaceae</taxon>
        <taxon>Chromobacterium</taxon>
    </lineage>
</organism>
<reference evidence="1 2" key="1">
    <citation type="submission" date="2018-01" db="EMBL/GenBank/DDBJ databases">
        <title>Genomic Sequence of Chromobacterium MWU13-2610 from wild cranberry bogs within the Cape Cod National Seashore.</title>
        <authorList>
            <person name="O'Hara-Hanley K."/>
            <person name="Soby S."/>
            <person name="Harrison A."/>
        </authorList>
    </citation>
    <scope>NUCLEOTIDE SEQUENCE [LARGE SCALE GENOMIC DNA]</scope>
    <source>
        <strain evidence="1 2">MWU13-2610</strain>
    </source>
</reference>
<evidence type="ECO:0000313" key="1">
    <source>
        <dbReference type="EMBL" id="POA98277.1"/>
    </source>
</evidence>
<accession>A0A2K4MMF4</accession>
<dbReference type="EMBL" id="PPTF01000060">
    <property type="protein sequence ID" value="POA98277.1"/>
    <property type="molecule type" value="Genomic_DNA"/>
</dbReference>
<dbReference type="AlphaFoldDB" id="A0A2K4MMF4"/>
<evidence type="ECO:0000313" key="2">
    <source>
        <dbReference type="Proteomes" id="UP000236416"/>
    </source>
</evidence>
<dbReference type="RefSeq" id="WP_103320534.1">
    <property type="nucleotide sequence ID" value="NZ_PPTF01000060.1"/>
</dbReference>
<dbReference type="Proteomes" id="UP000236416">
    <property type="component" value="Unassembled WGS sequence"/>
</dbReference>
<gene>
    <name evidence="1" type="ORF">C2134_12575</name>
</gene>
<keyword evidence="2" id="KW-1185">Reference proteome</keyword>
<proteinExistence type="predicted"/>
<protein>
    <submittedName>
        <fullName evidence="1">Uncharacterized protein</fullName>
    </submittedName>
</protein>